<comment type="caution">
    <text evidence="11">The sequence shown here is derived from an EMBL/GenBank/DDBJ whole genome shotgun (WGS) entry which is preliminary data.</text>
</comment>
<dbReference type="PANTHER" id="PTHR31689">
    <property type="entry name" value="DIAMINOPIMELATE EPIMERASE, CHLOROPLASTIC"/>
    <property type="match status" value="1"/>
</dbReference>
<dbReference type="GO" id="GO:0008837">
    <property type="term" value="F:diaminopimelate epimerase activity"/>
    <property type="evidence" value="ECO:0007669"/>
    <property type="project" value="UniProtKB-UniRule"/>
</dbReference>
<feature type="active site" evidence="10">
    <location>
        <position position="78"/>
    </location>
</feature>
<evidence type="ECO:0000313" key="11">
    <source>
        <dbReference type="EMBL" id="OGC19082.1"/>
    </source>
</evidence>
<name>A0A1F4SF71_UNCSA</name>
<comment type="subcellular location">
    <subcellularLocation>
        <location evidence="9">Cytoplasm</location>
    </subcellularLocation>
</comment>
<feature type="active site" description="Proton donor" evidence="9">
    <location>
        <position position="78"/>
    </location>
</feature>
<dbReference type="InterPro" id="IPR001653">
    <property type="entry name" value="DAP_epimerase_DapF"/>
</dbReference>
<reference evidence="11 12" key="1">
    <citation type="journal article" date="2016" name="Nat. Commun.">
        <title>Thousands of microbial genomes shed light on interconnected biogeochemical processes in an aquifer system.</title>
        <authorList>
            <person name="Anantharaman K."/>
            <person name="Brown C.T."/>
            <person name="Hug L.A."/>
            <person name="Sharon I."/>
            <person name="Castelle C.J."/>
            <person name="Probst A.J."/>
            <person name="Thomas B.C."/>
            <person name="Singh A."/>
            <person name="Wilkins M.J."/>
            <person name="Karaoz U."/>
            <person name="Brodie E.L."/>
            <person name="Williams K.H."/>
            <person name="Hubbard S.S."/>
            <person name="Banfield J.F."/>
        </authorList>
    </citation>
    <scope>NUCLEOTIDE SEQUENCE [LARGE SCALE GENOMIC DNA]</scope>
</reference>
<keyword evidence="5 9" id="KW-0028">Amino-acid biosynthesis</keyword>
<dbReference type="NCBIfam" id="TIGR00652">
    <property type="entry name" value="DapF"/>
    <property type="match status" value="1"/>
</dbReference>
<feature type="binding site" evidence="9">
    <location>
        <position position="16"/>
    </location>
    <ligand>
        <name>substrate</name>
    </ligand>
</feature>
<sequence length="267" mass="29219">MQDKVVNFVKMQGLGNDFVLIDGRKENLSGIELPQMTQDICDRHFGIGADGLIVVWQSEKADIRMQIFNPDGSEPEMCGNGIRCFAKYIYETSSDKKEVLSVETQAGIIIPAIIIKDGLVVAVEVDMGTPQDLGEISLQGYSFRKISMGNPHAVAFVDGFDDFDLGSIGSTIELDPHFSNRTNVEFVKVLNDHELEIRVWERGAGETLACGTGACAVVAAAVMAGKTGRRVLAHLPGGVLDIEWLLDDEHIVMRGPAEKVFEGKYFI</sequence>
<comment type="caution">
    <text evidence="9">Lacks conserved residue(s) required for the propagation of feature annotation.</text>
</comment>
<dbReference type="Proteomes" id="UP000178417">
    <property type="component" value="Unassembled WGS sequence"/>
</dbReference>
<dbReference type="SUPFAM" id="SSF54506">
    <property type="entry name" value="Diaminopimelate epimerase-like"/>
    <property type="match status" value="2"/>
</dbReference>
<feature type="active site" description="Proton acceptor" evidence="9">
    <location>
        <position position="210"/>
    </location>
</feature>
<dbReference type="HAMAP" id="MF_00197">
    <property type="entry name" value="DAP_epimerase"/>
    <property type="match status" value="1"/>
</dbReference>
<comment type="catalytic activity">
    <reaction evidence="8 9">
        <text>(2S,6S)-2,6-diaminopimelate = meso-2,6-diaminopimelate</text>
        <dbReference type="Rhea" id="RHEA:15393"/>
        <dbReference type="ChEBI" id="CHEBI:57609"/>
        <dbReference type="ChEBI" id="CHEBI:57791"/>
        <dbReference type="EC" id="5.1.1.7"/>
    </reaction>
</comment>
<evidence type="ECO:0000256" key="8">
    <source>
        <dbReference type="ARBA" id="ARBA00051712"/>
    </source>
</evidence>
<evidence type="ECO:0000256" key="7">
    <source>
        <dbReference type="ARBA" id="ARBA00023235"/>
    </source>
</evidence>
<organism evidence="11 12">
    <name type="scientific">candidate division WOR-1 bacterium RIFOXYB2_FULL_37_13</name>
    <dbReference type="NCBI Taxonomy" id="1802579"/>
    <lineage>
        <taxon>Bacteria</taxon>
        <taxon>Bacillati</taxon>
        <taxon>Saganbacteria</taxon>
    </lineage>
</organism>
<comment type="similarity">
    <text evidence="2 9">Belongs to the diaminopimelate epimerase family.</text>
</comment>
<evidence type="ECO:0000256" key="4">
    <source>
        <dbReference type="ARBA" id="ARBA00022490"/>
    </source>
</evidence>
<accession>A0A1F4SF71</accession>
<keyword evidence="6 9" id="KW-0457">Lysine biosynthesis</keyword>
<evidence type="ECO:0000256" key="1">
    <source>
        <dbReference type="ARBA" id="ARBA00005196"/>
    </source>
</evidence>
<evidence type="ECO:0000256" key="2">
    <source>
        <dbReference type="ARBA" id="ARBA00010219"/>
    </source>
</evidence>
<feature type="binding site" evidence="9">
    <location>
        <position position="183"/>
    </location>
    <ligand>
        <name>substrate</name>
    </ligand>
</feature>
<dbReference type="STRING" id="1802579.A2310_05265"/>
<feature type="binding site" evidence="9">
    <location>
        <position position="150"/>
    </location>
    <ligand>
        <name>substrate</name>
    </ligand>
</feature>
<evidence type="ECO:0000256" key="9">
    <source>
        <dbReference type="HAMAP-Rule" id="MF_00197"/>
    </source>
</evidence>
<dbReference type="GO" id="GO:0005829">
    <property type="term" value="C:cytosol"/>
    <property type="evidence" value="ECO:0007669"/>
    <property type="project" value="TreeGrafter"/>
</dbReference>
<dbReference type="GO" id="GO:0009089">
    <property type="term" value="P:lysine biosynthetic process via diaminopimelate"/>
    <property type="evidence" value="ECO:0007669"/>
    <property type="project" value="UniProtKB-UniRule"/>
</dbReference>
<feature type="binding site" evidence="9">
    <location>
        <position position="69"/>
    </location>
    <ligand>
        <name>substrate</name>
    </ligand>
</feature>
<protein>
    <recommendedName>
        <fullName evidence="3 9">Diaminopimelate epimerase</fullName>
        <shortName evidence="9">DAP epimerase</shortName>
        <ecNumber evidence="3 9">5.1.1.7</ecNumber>
    </recommendedName>
    <alternativeName>
        <fullName evidence="9">PLP-independent amino acid racemase</fullName>
    </alternativeName>
</protein>
<evidence type="ECO:0000256" key="6">
    <source>
        <dbReference type="ARBA" id="ARBA00023154"/>
    </source>
</evidence>
<comment type="function">
    <text evidence="9">Catalyzes the stereoinversion of LL-2,6-diaminopimelate (L,L-DAP) to meso-diaminopimelate (meso-DAP), a precursor of L-lysine and an essential component of the bacterial peptidoglycan.</text>
</comment>
<dbReference type="AlphaFoldDB" id="A0A1F4SF71"/>
<feature type="binding site" evidence="9">
    <location>
        <begin position="79"/>
        <end position="80"/>
    </location>
    <ligand>
        <name>substrate</name>
    </ligand>
</feature>
<evidence type="ECO:0000256" key="5">
    <source>
        <dbReference type="ARBA" id="ARBA00022605"/>
    </source>
</evidence>
<dbReference type="FunFam" id="3.10.310.10:FF:000001">
    <property type="entry name" value="Diaminopimelate epimerase"/>
    <property type="match status" value="1"/>
</dbReference>
<comment type="pathway">
    <text evidence="1 9">Amino-acid biosynthesis; L-lysine biosynthesis via DAP pathway; DL-2,6-diaminopimelate from LL-2,6-diaminopimelate: step 1/1.</text>
</comment>
<feature type="binding site" evidence="9">
    <location>
        <begin position="201"/>
        <end position="202"/>
    </location>
    <ligand>
        <name>substrate</name>
    </ligand>
</feature>
<dbReference type="EC" id="5.1.1.7" evidence="3 9"/>
<evidence type="ECO:0000256" key="3">
    <source>
        <dbReference type="ARBA" id="ARBA00013080"/>
    </source>
</evidence>
<feature type="site" description="Could be important to modulate the pK values of the two catalytic cysteine residues" evidence="9">
    <location>
        <position position="152"/>
    </location>
</feature>
<dbReference type="InterPro" id="IPR018510">
    <property type="entry name" value="DAP_epimerase_AS"/>
</dbReference>
<keyword evidence="7 9" id="KW-0413">Isomerase</keyword>
<dbReference type="PROSITE" id="PS01326">
    <property type="entry name" value="DAP_EPIMERASE"/>
    <property type="match status" value="1"/>
</dbReference>
<proteinExistence type="inferred from homology"/>
<dbReference type="EMBL" id="MEUB01000061">
    <property type="protein sequence ID" value="OGC19082.1"/>
    <property type="molecule type" value="Genomic_DNA"/>
</dbReference>
<dbReference type="Pfam" id="PF01678">
    <property type="entry name" value="DAP_epimerase"/>
    <property type="match status" value="2"/>
</dbReference>
<evidence type="ECO:0000313" key="12">
    <source>
        <dbReference type="Proteomes" id="UP000178417"/>
    </source>
</evidence>
<keyword evidence="4 9" id="KW-0963">Cytoplasm</keyword>
<evidence type="ECO:0000256" key="10">
    <source>
        <dbReference type="PROSITE-ProRule" id="PRU10125"/>
    </source>
</evidence>
<dbReference type="Gene3D" id="3.10.310.10">
    <property type="entry name" value="Diaminopimelate Epimerase, Chain A, domain 1"/>
    <property type="match status" value="2"/>
</dbReference>
<feature type="site" description="Could be important to modulate the pK values of the two catalytic cysteine residues" evidence="9">
    <location>
        <position position="201"/>
    </location>
</feature>
<feature type="binding site" evidence="9">
    <location>
        <begin position="211"/>
        <end position="212"/>
    </location>
    <ligand>
        <name>substrate</name>
    </ligand>
</feature>
<dbReference type="UniPathway" id="UPA00034">
    <property type="reaction ID" value="UER00025"/>
</dbReference>
<comment type="subunit">
    <text evidence="9">Homodimer.</text>
</comment>
<gene>
    <name evidence="9" type="primary">dapF</name>
    <name evidence="11" type="ORF">A2310_05265</name>
</gene>
<dbReference type="PANTHER" id="PTHR31689:SF0">
    <property type="entry name" value="DIAMINOPIMELATE EPIMERASE"/>
    <property type="match status" value="1"/>
</dbReference>